<keyword evidence="1" id="KW-0472">Membrane</keyword>
<dbReference type="EMBL" id="GBRH01229320">
    <property type="protein sequence ID" value="JAD68575.1"/>
    <property type="molecule type" value="Transcribed_RNA"/>
</dbReference>
<keyword evidence="1" id="KW-1133">Transmembrane helix</keyword>
<evidence type="ECO:0000313" key="2">
    <source>
        <dbReference type="EMBL" id="JAD68575.1"/>
    </source>
</evidence>
<evidence type="ECO:0000256" key="1">
    <source>
        <dbReference type="SAM" id="Phobius"/>
    </source>
</evidence>
<name>A0A0A9C596_ARUDO</name>
<reference evidence="2" key="2">
    <citation type="journal article" date="2015" name="Data Brief">
        <title>Shoot transcriptome of the giant reed, Arundo donax.</title>
        <authorList>
            <person name="Barrero R.A."/>
            <person name="Guerrero F.D."/>
            <person name="Moolhuijzen P."/>
            <person name="Goolsby J.A."/>
            <person name="Tidwell J."/>
            <person name="Bellgard S.E."/>
            <person name="Bellgard M.I."/>
        </authorList>
    </citation>
    <scope>NUCLEOTIDE SEQUENCE</scope>
    <source>
        <tissue evidence="2">Shoot tissue taken approximately 20 cm above the soil surface</tissue>
    </source>
</reference>
<protein>
    <submittedName>
        <fullName evidence="2">Uncharacterized protein</fullName>
    </submittedName>
</protein>
<organism evidence="2">
    <name type="scientific">Arundo donax</name>
    <name type="common">Giant reed</name>
    <name type="synonym">Donax arundinaceus</name>
    <dbReference type="NCBI Taxonomy" id="35708"/>
    <lineage>
        <taxon>Eukaryota</taxon>
        <taxon>Viridiplantae</taxon>
        <taxon>Streptophyta</taxon>
        <taxon>Embryophyta</taxon>
        <taxon>Tracheophyta</taxon>
        <taxon>Spermatophyta</taxon>
        <taxon>Magnoliopsida</taxon>
        <taxon>Liliopsida</taxon>
        <taxon>Poales</taxon>
        <taxon>Poaceae</taxon>
        <taxon>PACMAD clade</taxon>
        <taxon>Arundinoideae</taxon>
        <taxon>Arundineae</taxon>
        <taxon>Arundo</taxon>
    </lineage>
</organism>
<keyword evidence="1" id="KW-0812">Transmembrane</keyword>
<feature type="transmembrane region" description="Helical" evidence="1">
    <location>
        <begin position="7"/>
        <end position="24"/>
    </location>
</feature>
<sequence>MGILQTVRCYACYLLAILFMHLSICSE</sequence>
<reference evidence="2" key="1">
    <citation type="submission" date="2014-09" db="EMBL/GenBank/DDBJ databases">
        <authorList>
            <person name="Magalhaes I.L.F."/>
            <person name="Oliveira U."/>
            <person name="Santos F.R."/>
            <person name="Vidigal T.H.D.A."/>
            <person name="Brescovit A.D."/>
            <person name="Santos A.J."/>
        </authorList>
    </citation>
    <scope>NUCLEOTIDE SEQUENCE</scope>
    <source>
        <tissue evidence="2">Shoot tissue taken approximately 20 cm above the soil surface</tissue>
    </source>
</reference>
<dbReference type="AlphaFoldDB" id="A0A0A9C596"/>
<accession>A0A0A9C596</accession>
<proteinExistence type="predicted"/>